<sequence>AVEYATLEWVGWFNNRRLPEPIGNIPPAEAEANFYATRETENMAA</sequence>
<name>A0A850LNV3_9RHOB</name>
<proteinExistence type="predicted"/>
<feature type="non-terminal residue" evidence="1">
    <location>
        <position position="1"/>
    </location>
</feature>
<accession>A0A850LNV3</accession>
<protein>
    <submittedName>
        <fullName evidence="1">IS3 family transposase</fullName>
    </submittedName>
</protein>
<gene>
    <name evidence="1" type="ORF">HW564_19505</name>
</gene>
<comment type="caution">
    <text evidence="1">The sequence shown here is derived from an EMBL/GenBank/DDBJ whole genome shotgun (WGS) entry which is preliminary data.</text>
</comment>
<evidence type="ECO:0000313" key="1">
    <source>
        <dbReference type="EMBL" id="NVK99115.1"/>
    </source>
</evidence>
<evidence type="ECO:0000313" key="2">
    <source>
        <dbReference type="Proteomes" id="UP000565723"/>
    </source>
</evidence>
<dbReference type="EMBL" id="JABXIY010000054">
    <property type="protein sequence ID" value="NVK99115.1"/>
    <property type="molecule type" value="Genomic_DNA"/>
</dbReference>
<dbReference type="Proteomes" id="UP000565723">
    <property type="component" value="Unassembled WGS sequence"/>
</dbReference>
<organism evidence="1 2">
    <name type="scientific">Ruegeria pomeroyi</name>
    <dbReference type="NCBI Taxonomy" id="89184"/>
    <lineage>
        <taxon>Bacteria</taxon>
        <taxon>Pseudomonadati</taxon>
        <taxon>Pseudomonadota</taxon>
        <taxon>Alphaproteobacteria</taxon>
        <taxon>Rhodobacterales</taxon>
        <taxon>Roseobacteraceae</taxon>
        <taxon>Ruegeria</taxon>
    </lineage>
</organism>
<dbReference type="AlphaFoldDB" id="A0A850LNV3"/>
<reference evidence="1 2" key="1">
    <citation type="journal article" date="2020" name="Proc. Natl. Acad. Sci. U.S.A.">
        <title>Ecological drivers of bacterial community assembly in synthetic phycospheres.</title>
        <authorList>
            <person name="Fu H."/>
            <person name="Uchimiya M."/>
            <person name="Gore J."/>
            <person name="Moran M.A."/>
        </authorList>
    </citation>
    <scope>NUCLEOTIDE SEQUENCE [LARGE SCALE GENOMIC DNA]</scope>
    <source>
        <strain evidence="1">HF-Din03</strain>
    </source>
</reference>